<dbReference type="EMBL" id="JPVT01000084">
    <property type="protein sequence ID" value="KFN91625.1"/>
    <property type="molecule type" value="Genomic_DNA"/>
</dbReference>
<dbReference type="PANTHER" id="PTHR42791:SF1">
    <property type="entry name" value="N-ACETYLTRANSFERASE DOMAIN-CONTAINING PROTEIN"/>
    <property type="match status" value="1"/>
</dbReference>
<proteinExistence type="predicted"/>
<dbReference type="PANTHER" id="PTHR42791">
    <property type="entry name" value="GNAT FAMILY ACETYLTRANSFERASE"/>
    <property type="match status" value="1"/>
</dbReference>
<dbReference type="InterPro" id="IPR016181">
    <property type="entry name" value="Acyl_CoA_acyltransferase"/>
</dbReference>
<keyword evidence="3" id="KW-1185">Reference proteome</keyword>
<dbReference type="PATRIC" id="fig|1302648.3.peg.915"/>
<sequence>MQTKRMRKLSNNKMTFHLLKEDNNELAQAIKLFVETFKTETITAHTYNFNHELTEKQYYKASLLNAKLCIKQGHDIIIAKINDTMVRVSIIKKVPQNSLFDTLRIIFPEAFKLLPLLTKINYRNAFSMSKTMKLTYPLKENYVTLAAIAVTSDYQGKGVGKQLLNEIHQRYKKDFESIYLYTADEKNKDLYSHIGYEMVERKQASHFSVYHMIYRF</sequence>
<reference evidence="2 3" key="1">
    <citation type="submission" date="2014-08" db="EMBL/GenBank/DDBJ databases">
        <title>Genome sequence of Tetragenococcus muriaticus.</title>
        <authorList>
            <person name="Chuea-nongthon C."/>
            <person name="Rodtong S."/>
            <person name="Yongsawatdigul J."/>
            <person name="Steele J.L."/>
            <person name="Liu X.-y."/>
            <person name="Speers J."/>
            <person name="Glasner J.D."/>
            <person name="Neeno-Eckwall E.C."/>
        </authorList>
    </citation>
    <scope>NUCLEOTIDE SEQUENCE [LARGE SCALE GENOMIC DNA]</scope>
    <source>
        <strain evidence="2 3">3MR10-3</strain>
    </source>
</reference>
<organism evidence="2 3">
    <name type="scientific">Tetragenococcus muriaticus 3MR10-3</name>
    <dbReference type="NCBI Taxonomy" id="1302648"/>
    <lineage>
        <taxon>Bacteria</taxon>
        <taxon>Bacillati</taxon>
        <taxon>Bacillota</taxon>
        <taxon>Bacilli</taxon>
        <taxon>Lactobacillales</taxon>
        <taxon>Enterococcaceae</taxon>
        <taxon>Tetragenococcus</taxon>
    </lineage>
</organism>
<dbReference type="InterPro" id="IPR000182">
    <property type="entry name" value="GNAT_dom"/>
</dbReference>
<evidence type="ECO:0000313" key="3">
    <source>
        <dbReference type="Proteomes" id="UP000029381"/>
    </source>
</evidence>
<dbReference type="SUPFAM" id="SSF55729">
    <property type="entry name" value="Acyl-CoA N-acyltransferases (Nat)"/>
    <property type="match status" value="1"/>
</dbReference>
<dbReference type="Proteomes" id="UP000029381">
    <property type="component" value="Unassembled WGS sequence"/>
</dbReference>
<keyword evidence="2" id="KW-0808">Transferase</keyword>
<keyword evidence="2" id="KW-0012">Acyltransferase</keyword>
<dbReference type="PROSITE" id="PS51186">
    <property type="entry name" value="GNAT"/>
    <property type="match status" value="1"/>
</dbReference>
<comment type="caution">
    <text evidence="2">The sequence shown here is derived from an EMBL/GenBank/DDBJ whole genome shotgun (WGS) entry which is preliminary data.</text>
</comment>
<dbReference type="EC" id="2.3.1.-" evidence="2"/>
<feature type="domain" description="N-acetyltransferase" evidence="1">
    <location>
        <begin position="14"/>
        <end position="216"/>
    </location>
</feature>
<dbReference type="CDD" id="cd04301">
    <property type="entry name" value="NAT_SF"/>
    <property type="match status" value="1"/>
</dbReference>
<evidence type="ECO:0000259" key="1">
    <source>
        <dbReference type="PROSITE" id="PS51186"/>
    </source>
</evidence>
<dbReference type="Pfam" id="PF13508">
    <property type="entry name" value="Acetyltransf_7"/>
    <property type="match status" value="1"/>
</dbReference>
<name>A0A091C4K8_9ENTE</name>
<dbReference type="GO" id="GO:0016747">
    <property type="term" value="F:acyltransferase activity, transferring groups other than amino-acyl groups"/>
    <property type="evidence" value="ECO:0007669"/>
    <property type="project" value="InterPro"/>
</dbReference>
<dbReference type="InterPro" id="IPR052523">
    <property type="entry name" value="Trichothecene_AcTrans"/>
</dbReference>
<gene>
    <name evidence="2" type="ORF">TMU3MR103_0942</name>
</gene>
<dbReference type="Gene3D" id="3.40.630.30">
    <property type="match status" value="1"/>
</dbReference>
<accession>A0A091C4K8</accession>
<evidence type="ECO:0000313" key="2">
    <source>
        <dbReference type="EMBL" id="KFN91625.1"/>
    </source>
</evidence>
<dbReference type="AlphaFoldDB" id="A0A091C4K8"/>
<protein>
    <submittedName>
        <fullName evidence="2">GNAT family acetyltransferase</fullName>
        <ecNumber evidence="2">2.3.1.-</ecNumber>
    </submittedName>
</protein>